<dbReference type="Pfam" id="PF00005">
    <property type="entry name" value="ABC_tran"/>
    <property type="match status" value="2"/>
</dbReference>
<organism evidence="6 7">
    <name type="scientific">Pseudomonas fluorescens</name>
    <dbReference type="NCBI Taxonomy" id="294"/>
    <lineage>
        <taxon>Bacteria</taxon>
        <taxon>Pseudomonadati</taxon>
        <taxon>Pseudomonadota</taxon>
        <taxon>Gammaproteobacteria</taxon>
        <taxon>Pseudomonadales</taxon>
        <taxon>Pseudomonadaceae</taxon>
        <taxon>Pseudomonas</taxon>
    </lineage>
</organism>
<dbReference type="PANTHER" id="PTHR19211">
    <property type="entry name" value="ATP-BINDING TRANSPORT PROTEIN-RELATED"/>
    <property type="match status" value="1"/>
</dbReference>
<evidence type="ECO:0000256" key="3">
    <source>
        <dbReference type="ARBA" id="ARBA00022840"/>
    </source>
</evidence>
<protein>
    <submittedName>
        <fullName evidence="6">ATPase</fullName>
    </submittedName>
</protein>
<keyword evidence="1" id="KW-0677">Repeat</keyword>
<feature type="domain" description="ABC transporter" evidence="5">
    <location>
        <begin position="295"/>
        <end position="494"/>
    </location>
</feature>
<dbReference type="InterPro" id="IPR003593">
    <property type="entry name" value="AAA+_ATPase"/>
</dbReference>
<evidence type="ECO:0000313" key="6">
    <source>
        <dbReference type="EMBL" id="RON92457.1"/>
    </source>
</evidence>
<accession>A0A423N2R8</accession>
<dbReference type="SMART" id="SM00382">
    <property type="entry name" value="AAA"/>
    <property type="match status" value="2"/>
</dbReference>
<proteinExistence type="predicted"/>
<evidence type="ECO:0000256" key="2">
    <source>
        <dbReference type="ARBA" id="ARBA00022741"/>
    </source>
</evidence>
<gene>
    <name evidence="6" type="ORF">BK672_20175</name>
</gene>
<dbReference type="GO" id="GO:0005524">
    <property type="term" value="F:ATP binding"/>
    <property type="evidence" value="ECO:0007669"/>
    <property type="project" value="UniProtKB-KW"/>
</dbReference>
<evidence type="ECO:0000313" key="7">
    <source>
        <dbReference type="Proteomes" id="UP000283650"/>
    </source>
</evidence>
<dbReference type="RefSeq" id="WP_123376297.1">
    <property type="nucleotide sequence ID" value="NZ_MOBY01000012.1"/>
</dbReference>
<dbReference type="AlphaFoldDB" id="A0A423N2R8"/>
<dbReference type="CDD" id="cd03221">
    <property type="entry name" value="ABCF_EF-3"/>
    <property type="match status" value="2"/>
</dbReference>
<dbReference type="GO" id="GO:0016887">
    <property type="term" value="F:ATP hydrolysis activity"/>
    <property type="evidence" value="ECO:0007669"/>
    <property type="project" value="InterPro"/>
</dbReference>
<evidence type="ECO:0000256" key="4">
    <source>
        <dbReference type="SAM" id="Coils"/>
    </source>
</evidence>
<reference evidence="6 7" key="1">
    <citation type="submission" date="2016-10" db="EMBL/GenBank/DDBJ databases">
        <title>Comparative genome analysis of multiple Pseudomonas spp. focuses on biocontrol and plant growth promoting traits.</title>
        <authorList>
            <person name="Tao X.-Y."/>
            <person name="Taylor C.G."/>
        </authorList>
    </citation>
    <scope>NUCLEOTIDE SEQUENCE [LARGE SCALE GENOMIC DNA]</scope>
    <source>
        <strain evidence="6 7">2F9</strain>
    </source>
</reference>
<keyword evidence="2" id="KW-0547">Nucleotide-binding</keyword>
<keyword evidence="4" id="KW-0175">Coiled coil</keyword>
<dbReference type="PANTHER" id="PTHR19211:SF14">
    <property type="entry name" value="ATP-BINDING CASSETTE SUB-FAMILY F MEMBER 1"/>
    <property type="match status" value="1"/>
</dbReference>
<dbReference type="InterPro" id="IPR050611">
    <property type="entry name" value="ABCF"/>
</dbReference>
<sequence>MSLVKLEDLSLGYGAEPVFEGVALSLAEGDRLGLVGSNGSGKSSLLKCISGSSDDYSGSLTRQKGLKSFYVHQGLIELAQGDVTCDVFLRGYLTDAVDDWKIDYTFESLKFPKKYRELQIRELSGGWNKMLMFAAALISEPDLLILDEPTNHLDMYRTDILVDVLQTVGWVNTLLVASHDRFFLDAVTQQTLFLDRIGVYRFPYSYSRAKGFMYEKERELENSLQDRKSEIERLTQSAKLQRQLGVNNFSDKASQKAKQIEKKIRVLKTTLPDRQTVDTVQIKLETESIEAKYLIKLYDFKVNNPSGELLFTVPELEIKRGDRIVITGANGSGKSSFLRVIAGLSSDALELTPSARVGYFEQSPSRLSVDKSILDFVLENAEPDSTRAVALLASAGFTYLDTKKSMLRTSFGERARLSLLALRQTKPNFLLLDEPTNHLDIKSQEMLEDEIRRMNSAALIVSHDRRFVENVGNRFFSIKGGVLVEGAFHGEESF</sequence>
<dbReference type="InterPro" id="IPR027417">
    <property type="entry name" value="P-loop_NTPase"/>
</dbReference>
<evidence type="ECO:0000259" key="5">
    <source>
        <dbReference type="PROSITE" id="PS50893"/>
    </source>
</evidence>
<dbReference type="SUPFAM" id="SSF52540">
    <property type="entry name" value="P-loop containing nucleoside triphosphate hydrolases"/>
    <property type="match status" value="2"/>
</dbReference>
<keyword evidence="3" id="KW-0067">ATP-binding</keyword>
<feature type="coiled-coil region" evidence="4">
    <location>
        <begin position="214"/>
        <end position="270"/>
    </location>
</feature>
<evidence type="ECO:0000256" key="1">
    <source>
        <dbReference type="ARBA" id="ARBA00022737"/>
    </source>
</evidence>
<dbReference type="InterPro" id="IPR003439">
    <property type="entry name" value="ABC_transporter-like_ATP-bd"/>
</dbReference>
<dbReference type="Proteomes" id="UP000283650">
    <property type="component" value="Unassembled WGS sequence"/>
</dbReference>
<dbReference type="Gene3D" id="3.40.50.300">
    <property type="entry name" value="P-loop containing nucleotide triphosphate hydrolases"/>
    <property type="match status" value="2"/>
</dbReference>
<dbReference type="PROSITE" id="PS50893">
    <property type="entry name" value="ABC_TRANSPORTER_2"/>
    <property type="match status" value="2"/>
</dbReference>
<name>A0A423N2R8_PSEFL</name>
<feature type="domain" description="ABC transporter" evidence="5">
    <location>
        <begin position="4"/>
        <end position="221"/>
    </location>
</feature>
<dbReference type="EMBL" id="MOBY01000012">
    <property type="protein sequence ID" value="RON92457.1"/>
    <property type="molecule type" value="Genomic_DNA"/>
</dbReference>
<comment type="caution">
    <text evidence="6">The sequence shown here is derived from an EMBL/GenBank/DDBJ whole genome shotgun (WGS) entry which is preliminary data.</text>
</comment>